<sequence length="236" mass="24113">MVTSTRMVTLSPLGANSNSTESFCFCGECSKMAVRSPGPVIVPSVTRPSTGCWVSQAEAAAACAESVDHHFVARTNQSHATSVAGRFGPEAGAASRARTPGGGCAEAIHCCARTMAASSLGGVPPIPGTGPGIIFAGPGEGEAWACPVFAVAVPVGAWPHPVRARRATAPAATTASTPPTRTRIHTPGDIPTSGDILTSGRSKASVRRCRMLAPPKLGWRECPAARPIERSPIGHS</sequence>
<dbReference type="EMBL" id="JACCBJ010000001">
    <property type="protein sequence ID" value="NYD75796.1"/>
    <property type="molecule type" value="Genomic_DNA"/>
</dbReference>
<reference evidence="2 3" key="1">
    <citation type="submission" date="2020-07" db="EMBL/GenBank/DDBJ databases">
        <title>Sequencing the genomes of 1000 actinobacteria strains.</title>
        <authorList>
            <person name="Klenk H.-P."/>
        </authorList>
    </citation>
    <scope>NUCLEOTIDE SEQUENCE [LARGE SCALE GENOMIC DNA]</scope>
    <source>
        <strain evidence="2 3">DSM 23871</strain>
    </source>
</reference>
<gene>
    <name evidence="2" type="ORF">BJ963_003315</name>
</gene>
<feature type="region of interest" description="Disordered" evidence="1">
    <location>
        <begin position="166"/>
        <end position="199"/>
    </location>
</feature>
<evidence type="ECO:0000313" key="2">
    <source>
        <dbReference type="EMBL" id="NYD75796.1"/>
    </source>
</evidence>
<comment type="caution">
    <text evidence="2">The sequence shown here is derived from an EMBL/GenBank/DDBJ whole genome shotgun (WGS) entry which is preliminary data.</text>
</comment>
<evidence type="ECO:0000313" key="3">
    <source>
        <dbReference type="Proteomes" id="UP000589620"/>
    </source>
</evidence>
<keyword evidence="3" id="KW-1185">Reference proteome</keyword>
<dbReference type="Proteomes" id="UP000589620">
    <property type="component" value="Unassembled WGS sequence"/>
</dbReference>
<proteinExistence type="predicted"/>
<feature type="compositionally biased region" description="Low complexity" evidence="1">
    <location>
        <begin position="167"/>
        <end position="181"/>
    </location>
</feature>
<organism evidence="2 3">
    <name type="scientific">Leifsonia soli</name>
    <dbReference type="NCBI Taxonomy" id="582665"/>
    <lineage>
        <taxon>Bacteria</taxon>
        <taxon>Bacillati</taxon>
        <taxon>Actinomycetota</taxon>
        <taxon>Actinomycetes</taxon>
        <taxon>Micrococcales</taxon>
        <taxon>Microbacteriaceae</taxon>
        <taxon>Leifsonia</taxon>
    </lineage>
</organism>
<protein>
    <submittedName>
        <fullName evidence="2">Uncharacterized protein</fullName>
    </submittedName>
</protein>
<dbReference type="AlphaFoldDB" id="A0A852T2D0"/>
<name>A0A852T2D0_9MICO</name>
<accession>A0A852T2D0</accession>
<evidence type="ECO:0000256" key="1">
    <source>
        <dbReference type="SAM" id="MobiDB-lite"/>
    </source>
</evidence>